<reference evidence="2 3" key="1">
    <citation type="submission" date="2021-12" db="EMBL/GenBank/DDBJ databases">
        <title>Genome sequencing of bacteria with rrn-lacking chromosome and rrn-plasmid.</title>
        <authorList>
            <person name="Anda M."/>
            <person name="Iwasaki W."/>
        </authorList>
    </citation>
    <scope>NUCLEOTIDE SEQUENCE [LARGE SCALE GENOMIC DNA]</scope>
    <source>
        <strain evidence="2 3">NBRC 101262</strain>
        <plasmid evidence="2 3">pPP9</plasmid>
    </source>
</reference>
<gene>
    <name evidence="2" type="ORF">PEPS_46810</name>
</gene>
<feature type="signal peptide" evidence="1">
    <location>
        <begin position="1"/>
        <end position="26"/>
    </location>
</feature>
<evidence type="ECO:0000256" key="1">
    <source>
        <dbReference type="SAM" id="SignalP"/>
    </source>
</evidence>
<evidence type="ECO:0000313" key="3">
    <source>
        <dbReference type="Proteomes" id="UP001354989"/>
    </source>
</evidence>
<feature type="chain" id="PRO_5045351096" description="DUF2490 domain-containing protein" evidence="1">
    <location>
        <begin position="27"/>
        <end position="251"/>
    </location>
</feature>
<name>A0ABN6LGX7_9BACT</name>
<keyword evidence="1" id="KW-0732">Signal</keyword>
<dbReference type="Proteomes" id="UP001354989">
    <property type="component" value="Plasmid pPP9"/>
</dbReference>
<organism evidence="2 3">
    <name type="scientific">Persicobacter psychrovividus</name>
    <dbReference type="NCBI Taxonomy" id="387638"/>
    <lineage>
        <taxon>Bacteria</taxon>
        <taxon>Pseudomonadati</taxon>
        <taxon>Bacteroidota</taxon>
        <taxon>Cytophagia</taxon>
        <taxon>Cytophagales</taxon>
        <taxon>Persicobacteraceae</taxon>
        <taxon>Persicobacter</taxon>
    </lineage>
</organism>
<evidence type="ECO:0008006" key="4">
    <source>
        <dbReference type="Google" id="ProtNLM"/>
    </source>
</evidence>
<evidence type="ECO:0000313" key="2">
    <source>
        <dbReference type="EMBL" id="BDD02401.1"/>
    </source>
</evidence>
<accession>A0ABN6LGX7</accession>
<keyword evidence="2" id="KW-0614">Plasmid</keyword>
<dbReference type="RefSeq" id="WP_338399573.1">
    <property type="nucleotide sequence ID" value="NZ_AP025301.1"/>
</dbReference>
<proteinExistence type="predicted"/>
<keyword evidence="3" id="KW-1185">Reference proteome</keyword>
<dbReference type="Pfam" id="PF10677">
    <property type="entry name" value="DUF2490"/>
    <property type="match status" value="1"/>
</dbReference>
<sequence>MKYYTKILIYSTLPFLCLFAQMPQHAVAQADEKRTDYQTWTDITLTYYHNDRLAYGGDIGIRGLISHQNWNSFYIRPTIHYKLSPYFKFSTGLGSFNTMDNSLSNTYEVRLFQDIRVYWPNISGINVSHRFRFEERYFMYDDLDNEQSFRARYMLNLRTNNFRFIGPKKGYHVGVMWEAFVPIGKSAPELFINNQRWYAVFGYRSSDAWRFELHYIWQQSRLFEDDGFVSNESVLRFRILYSIQSKKFKGK</sequence>
<geneLocation type="plasmid" evidence="2 3">
    <name>pPP9</name>
</geneLocation>
<dbReference type="EMBL" id="AP025301">
    <property type="protein sequence ID" value="BDD02401.1"/>
    <property type="molecule type" value="Genomic_DNA"/>
</dbReference>
<protein>
    <recommendedName>
        <fullName evidence="4">DUF2490 domain-containing protein</fullName>
    </recommendedName>
</protein>
<dbReference type="InterPro" id="IPR019619">
    <property type="entry name" value="DUF2490"/>
</dbReference>